<accession>A0ABC8M4W9</accession>
<sequence length="69" mass="8267">MEVCLKHKNGYAHYVERINQYFGYKNNKKGLKHLRTYAYNNCRQAIYLYAILLLSTGKPTEGMRYMDRL</sequence>
<dbReference type="Pfam" id="PF23310">
    <property type="entry name" value="TPR_27"/>
    <property type="match status" value="1"/>
</dbReference>
<reference evidence="2 3" key="1">
    <citation type="submission" date="2022-03" db="EMBL/GenBank/DDBJ databases">
        <authorList>
            <person name="Macdonald S."/>
            <person name="Ahmed S."/>
            <person name="Newling K."/>
        </authorList>
    </citation>
    <scope>NUCLEOTIDE SEQUENCE [LARGE SCALE GENOMIC DNA]</scope>
</reference>
<feature type="domain" description="At2g35280-like TPR" evidence="1">
    <location>
        <begin position="2"/>
        <end position="66"/>
    </location>
</feature>
<gene>
    <name evidence="2" type="ORF">ERUC_LOCUS43122</name>
</gene>
<evidence type="ECO:0000313" key="2">
    <source>
        <dbReference type="EMBL" id="CAH8390639.1"/>
    </source>
</evidence>
<protein>
    <recommendedName>
        <fullName evidence="1">At2g35280-like TPR domain-containing protein</fullName>
    </recommendedName>
</protein>
<dbReference type="Proteomes" id="UP001642260">
    <property type="component" value="Unassembled WGS sequence"/>
</dbReference>
<name>A0ABC8M4W9_ERUVS</name>
<dbReference type="InterPro" id="IPR057136">
    <property type="entry name" value="At2g35280_TPR_dom"/>
</dbReference>
<organism evidence="2 3">
    <name type="scientific">Eruca vesicaria subsp. sativa</name>
    <name type="common">Garden rocket</name>
    <name type="synonym">Eruca sativa</name>
    <dbReference type="NCBI Taxonomy" id="29727"/>
    <lineage>
        <taxon>Eukaryota</taxon>
        <taxon>Viridiplantae</taxon>
        <taxon>Streptophyta</taxon>
        <taxon>Embryophyta</taxon>
        <taxon>Tracheophyta</taxon>
        <taxon>Spermatophyta</taxon>
        <taxon>Magnoliopsida</taxon>
        <taxon>eudicotyledons</taxon>
        <taxon>Gunneridae</taxon>
        <taxon>Pentapetalae</taxon>
        <taxon>rosids</taxon>
        <taxon>malvids</taxon>
        <taxon>Brassicales</taxon>
        <taxon>Brassicaceae</taxon>
        <taxon>Brassiceae</taxon>
        <taxon>Eruca</taxon>
    </lineage>
</organism>
<evidence type="ECO:0000259" key="1">
    <source>
        <dbReference type="Pfam" id="PF23310"/>
    </source>
</evidence>
<dbReference type="AlphaFoldDB" id="A0ABC8M4W9"/>
<keyword evidence="3" id="KW-1185">Reference proteome</keyword>
<dbReference type="EMBL" id="CAKOAT010908486">
    <property type="protein sequence ID" value="CAH8390639.1"/>
    <property type="molecule type" value="Genomic_DNA"/>
</dbReference>
<proteinExistence type="predicted"/>
<evidence type="ECO:0000313" key="3">
    <source>
        <dbReference type="Proteomes" id="UP001642260"/>
    </source>
</evidence>
<comment type="caution">
    <text evidence="2">The sequence shown here is derived from an EMBL/GenBank/DDBJ whole genome shotgun (WGS) entry which is preliminary data.</text>
</comment>